<feature type="compositionally biased region" description="Low complexity" evidence="6">
    <location>
        <begin position="2565"/>
        <end position="2582"/>
    </location>
</feature>
<evidence type="ECO:0000313" key="8">
    <source>
        <dbReference type="EMBL" id="PIA50211.1"/>
    </source>
</evidence>
<dbReference type="Pfam" id="PF13087">
    <property type="entry name" value="AAA_12"/>
    <property type="match status" value="1"/>
</dbReference>
<evidence type="ECO:0000256" key="6">
    <source>
        <dbReference type="SAM" id="MobiDB-lite"/>
    </source>
</evidence>
<dbReference type="Pfam" id="PF13086">
    <property type="entry name" value="AAA_11"/>
    <property type="match status" value="1"/>
</dbReference>
<dbReference type="PANTHER" id="PTHR21529">
    <property type="entry name" value="MAMMARY TURMOR VIRUS RECEPTOR HOMOLOG 1, 2 MTVR1, 2"/>
    <property type="match status" value="1"/>
</dbReference>
<dbReference type="SUPFAM" id="SSF48452">
    <property type="entry name" value="TPR-like"/>
    <property type="match status" value="1"/>
</dbReference>
<feature type="compositionally biased region" description="Polar residues" evidence="6">
    <location>
        <begin position="2740"/>
        <end position="2758"/>
    </location>
</feature>
<feature type="region of interest" description="Disordered" evidence="6">
    <location>
        <begin position="2565"/>
        <end position="2584"/>
    </location>
</feature>
<dbReference type="PANTHER" id="PTHR21529:SF4">
    <property type="entry name" value="TPR AND ANKYRIN REPEAT-CONTAINING PROTEIN 1"/>
    <property type="match status" value="1"/>
</dbReference>
<keyword evidence="3 5" id="KW-0347">Helicase</keyword>
<dbReference type="InterPro" id="IPR045529">
    <property type="entry name" value="DUF6469"/>
</dbReference>
<dbReference type="Gene3D" id="3.40.50.300">
    <property type="entry name" value="P-loop containing nucleotide triphosphate hydrolases"/>
    <property type="match status" value="4"/>
</dbReference>
<dbReference type="GO" id="GO:0005694">
    <property type="term" value="C:chromosome"/>
    <property type="evidence" value="ECO:0007669"/>
    <property type="project" value="UniProtKB-ARBA"/>
</dbReference>
<name>A0A2G5E3C9_AQUCA</name>
<keyword evidence="9" id="KW-1185">Reference proteome</keyword>
<dbReference type="Proteomes" id="UP000230069">
    <property type="component" value="Unassembled WGS sequence"/>
</dbReference>
<evidence type="ECO:0000256" key="1">
    <source>
        <dbReference type="ARBA" id="ARBA00022741"/>
    </source>
</evidence>
<organism evidence="8 9">
    <name type="scientific">Aquilegia coerulea</name>
    <name type="common">Rocky mountain columbine</name>
    <dbReference type="NCBI Taxonomy" id="218851"/>
    <lineage>
        <taxon>Eukaryota</taxon>
        <taxon>Viridiplantae</taxon>
        <taxon>Streptophyta</taxon>
        <taxon>Embryophyta</taxon>
        <taxon>Tracheophyta</taxon>
        <taxon>Spermatophyta</taxon>
        <taxon>Magnoliopsida</taxon>
        <taxon>Ranunculales</taxon>
        <taxon>Ranunculaceae</taxon>
        <taxon>Thalictroideae</taxon>
        <taxon>Aquilegia</taxon>
    </lineage>
</organism>
<evidence type="ECO:0000256" key="5">
    <source>
        <dbReference type="PROSITE-ProRule" id="PRU00560"/>
    </source>
</evidence>
<keyword evidence="4 5" id="KW-0067">ATP-binding</keyword>
<dbReference type="PROSITE" id="PS51198">
    <property type="entry name" value="UVRD_HELICASE_ATP_BIND"/>
    <property type="match status" value="1"/>
</dbReference>
<proteinExistence type="predicted"/>
<evidence type="ECO:0000259" key="7">
    <source>
        <dbReference type="PROSITE" id="PS51198"/>
    </source>
</evidence>
<dbReference type="FunFam" id="3.40.50.300:FF:000326">
    <property type="entry name" value="P-loop containing nucleoside triphosphate hydrolase"/>
    <property type="match status" value="1"/>
</dbReference>
<dbReference type="GO" id="GO:0016787">
    <property type="term" value="F:hydrolase activity"/>
    <property type="evidence" value="ECO:0007669"/>
    <property type="project" value="UniProtKB-UniRule"/>
</dbReference>
<feature type="region of interest" description="Disordered" evidence="6">
    <location>
        <begin position="2740"/>
        <end position="2787"/>
    </location>
</feature>
<dbReference type="GO" id="GO:0004386">
    <property type="term" value="F:helicase activity"/>
    <property type="evidence" value="ECO:0007669"/>
    <property type="project" value="UniProtKB-UniRule"/>
</dbReference>
<dbReference type="InParanoid" id="A0A2G5E3C9"/>
<dbReference type="InterPro" id="IPR041679">
    <property type="entry name" value="DNA2/NAM7-like_C"/>
</dbReference>
<dbReference type="SUPFAM" id="SSF52540">
    <property type="entry name" value="P-loop containing nucleoside triphosphate hydrolases"/>
    <property type="match status" value="2"/>
</dbReference>
<evidence type="ECO:0000256" key="3">
    <source>
        <dbReference type="ARBA" id="ARBA00022806"/>
    </source>
</evidence>
<dbReference type="InterPro" id="IPR041677">
    <property type="entry name" value="DNA2/NAM7_AAA_11"/>
</dbReference>
<evidence type="ECO:0000313" key="9">
    <source>
        <dbReference type="Proteomes" id="UP000230069"/>
    </source>
</evidence>
<evidence type="ECO:0000256" key="2">
    <source>
        <dbReference type="ARBA" id="ARBA00022801"/>
    </source>
</evidence>
<dbReference type="Pfam" id="PF20073">
    <property type="entry name" value="DUF6469"/>
    <property type="match status" value="1"/>
</dbReference>
<dbReference type="CDD" id="cd18808">
    <property type="entry name" value="SF1_C_Upf1"/>
    <property type="match status" value="1"/>
</dbReference>
<dbReference type="GO" id="GO:0005524">
    <property type="term" value="F:ATP binding"/>
    <property type="evidence" value="ECO:0007669"/>
    <property type="project" value="UniProtKB-UniRule"/>
</dbReference>
<dbReference type="InterPro" id="IPR047187">
    <property type="entry name" value="SF1_C_Upf1"/>
</dbReference>
<dbReference type="EMBL" id="KZ305030">
    <property type="protein sequence ID" value="PIA50211.1"/>
    <property type="molecule type" value="Genomic_DNA"/>
</dbReference>
<dbReference type="STRING" id="218851.A0A2G5E3C9"/>
<dbReference type="InterPro" id="IPR027417">
    <property type="entry name" value="P-loop_NTPase"/>
</dbReference>
<feature type="compositionally biased region" description="Basic and acidic residues" evidence="6">
    <location>
        <begin position="2760"/>
        <end position="2771"/>
    </location>
</feature>
<dbReference type="InterPro" id="IPR014016">
    <property type="entry name" value="UvrD-like_ATP-bd"/>
</dbReference>
<reference evidence="8 9" key="1">
    <citation type="submission" date="2017-09" db="EMBL/GenBank/DDBJ databases">
        <title>WGS assembly of Aquilegia coerulea Goldsmith.</title>
        <authorList>
            <person name="Hodges S."/>
            <person name="Kramer E."/>
            <person name="Nordborg M."/>
            <person name="Tomkins J."/>
            <person name="Borevitz J."/>
            <person name="Derieg N."/>
            <person name="Yan J."/>
            <person name="Mihaltcheva S."/>
            <person name="Hayes R.D."/>
            <person name="Rokhsar D."/>
        </authorList>
    </citation>
    <scope>NUCLEOTIDE SEQUENCE [LARGE SCALE GENOMIC DNA]</scope>
    <source>
        <strain evidence="9">cv. Goldsmith</strain>
    </source>
</reference>
<feature type="domain" description="UvrD-like helicase ATP-binding" evidence="7">
    <location>
        <begin position="1070"/>
        <end position="1466"/>
    </location>
</feature>
<accession>A0A2G5E3C9</accession>
<gene>
    <name evidence="8" type="ORF">AQUCO_01300743v1</name>
</gene>
<sequence length="2787" mass="317185">MASSSKKRSSPVSDDKGLIDVVFSWTLQDVFNETLYKNKVERIPDSFQSVHQYLGSYIFPLLEETRAELCSNMEDISKAPFSEVTSLEESKPYGSLLYDVKVDSWRNRSSGSGKDSYRPKPGDVFILSDALPEIIDDLERYGRTWNYASVIKVSENDSNVSDADEMSISFKIRTSKAVEIKEGMRSSLYVVFLINIITNTRIWISLHKLGNMKILEEVLCPDPVVCNMYNKLVYPSFLGAALFSLNESQAVAVCSCISTMQNNQKATVKLVWGPPGTGKTKTVSTLLYNLLKMKCRTLVCTPTNVAITELSGRVLNLVRESGSMDSVNNVLLCSLGDLLLFGNNDRLKVDGDLEEIYLDYRVDRLLECFVPLTGWRHCFTSMIDFLESCVSQYHIFLENESSKEEHEECVPSFIEFTKKRFSATALPLKRCVSMLSTHLPIRILSQHNFQSIVGLLGLLESFEALLSEGDMDEKELKNVFASELVDSASGFGTVKSHSSALMYKIRRECVFVLRSLHQSINDLDIPNCLNKYEIRDFCFKTASLIFCTASSSYKLHSVIMAPLDLVVIDEAAQLKECESTIPLQISGIRHVFLFGDELQLPALVNSEVSKEAGFGRSLFERLSSVRFPKLLLNMQYRMHREISCFPNLKFYQNKILDAPNVMSQNHEKYYLPGPLFGPYSFISVDNGKEEFDSIGHSRKNMVEVAVVITIVRKLFKAWELSREKISIGIISPYAAQVAAIQEKLGQTYENLVDFDVKVKSVDGFQGGEEDIIIISAVRSNNGGSIGFLSNPHRTNVALTRAKHCLWIVGSGTTLANSDSVWTALVNNAKHRRCFFHADEEQSLAKAIIQVKKELDQLDSLLNEDSILFKSSRWKVLFSDNFRKSFGNLKSSQLRSSVINLLLKLSGGWRPKKRNINVLCGNSSQLVQQYKVEGLYLISTIDIVKRSIYAQVLKIWDIIPLDEIPKLVKRLDNIFGMYTDDFISRCKVKCIEGNLEVPMTWGPCVNIVRNKVLSSSVAGSIDVSTSDSKRRNYVENSKVTESLLLMKFYSLSSGMVSHLLSANDGRELDLPFEVTEHEQEIIQFPRSTFILGRSGTGKTTILTMKLIQKEKQYHFTAEGLCDVKDDTLIDYGNKISENHGGPKGTVLRQLFVTVSPKLCGAIRTHVSNLMRFTCGGKFQDEHNAIDMHEIDDTAQFKDIPDSFNDMPVKSYPLIVTFQKFLLMLDNSMENSFFERFQNASEIYFGKSEISSSISLQAFFRTKEVNFDRFNASYWPHFNSQLTKKLDSSTVFTEIISHIKGGLKEGKVYDGKLTREDYISLSEGRVSSLSRDRRENIYDIFLEYEKRKMENGHFDLADFVNDLHCRLRHGLFDGELVDFVYIDEVQDLTMRQIALFRYICRNVDEGFVFSGDTAQTIARGIDFRFQDIKALFYNEFMGFRGDDKDRMKGKDQPSVSDIFHLNQNFRTHAGVLNLSQSVIELLYHYFPFSVDVLGPETSLIYGEAPVLLQSGNDENAIVSIFGNSGISGGNIVGFGAEQVILVRDDCARKEVAGYVGKQALVLTILECKGLEFQDVMLYNFFGTSPLKNQWRVIYEYMKENDMLDSSVPISFPNFSKAKHSVLCSELKQLYVAITRTRQRLWICDNMEQFSMPMLDYWKRLGLVQTRQLDDSLAQAMQVASSKEEWSARGVKLFNEGNFEMATMCFERAADSYREKWSRAAGLRASADRIQGSNSEHANVARKQAAKIYESIGKADLAAKCFIELKQFKRAGKLYLEKCGESRLDDAGDCFSLAGCWSEAAEVYARGKNFSKCLSVCTKGELFGMGLNFIKHWKEDAHQVIDVVMQRQQDFEGMEQNFLERCAHHYHELRDTQSMMKFVKEFKSIDSIRTFLRSCNYLTELLLLEEEWGNYIEAASIARDKGDLLFEAELLGKGGHHEDASKLILSYVLGRSLWATGSKGWPLKYFAEKEELLQKVKKYAMSVSEGFYGTVCLDADLLSNHEMSLIDMRKTLSASENLATPRVEIISAWKILDAHLQLHPSKYEWEHEVVLNEMKHTNFEMSHTKIAIESLIYYWNFWREKVGTVLEYLQYLGTQHEINYMVYEQFCLAYLGVRKLDSNRYAVYNEFADACWMKEINERSLRRMGDLVSMDTHQFSFAAKTYWLLQVLLVGMEVLEKLDALYKFSVKMPNLIMCQGSILLRIFEVSKYIMELNDWKCHPWALLKLSNLCQSSEEKFIDIVLPTDWRQAMTESIVFLRSTKSCKDLLEQVIIKRVQSKSKFSHDKAGRIVMLLIAFGNINGESYDKIARYLNGNQPWETCILQHKDYFVSKLGQVSFVCKLKEALQDTYSANWRRVSDYISPHCFIYLVERLLFFLSSCQQNFYTTKSSIIEVLACEYWGKKSSASEVADICAPLGECHAFIARIVGEILCNRQDTFDWLLKSKTDVKEDYPLLVLRLVVVMCLVCLNTGQYFELLWTLLSRNDIKSQLPSAFCEILGRKRRNLNFRDVVAKALKIIGNPLVIVCMETNYSQFLCPEVLFIDLNMIQCREDVVNVLFPKNPNVAQVQEVTSEIQTESSSTSDSSHSAGGANVAKFPLSLDVSEQDIQKLESGKKSEEMNVSKANQNLEASALGKQVESSDGMSSIPNISDFKIFLESFLEDLDTNATPVLKDEEKLMRDELKQLSVRISSNKDEEQIGDTLKKLSVISSNASHQDGGRISEALKIYCQSKPEMKMLYSMFSDNFPESTDENSQANAQIVSENTNDDKGKAKEKMKGNRKQKKNRRKNKGKR</sequence>
<protein>
    <recommendedName>
        <fullName evidence="7">UvrD-like helicase ATP-binding domain-containing protein</fullName>
    </recommendedName>
</protein>
<dbReference type="OrthoDB" id="3156807at2759"/>
<keyword evidence="1 5" id="KW-0547">Nucleotide-binding</keyword>
<dbReference type="InterPro" id="IPR011990">
    <property type="entry name" value="TPR-like_helical_dom_sf"/>
</dbReference>
<keyword evidence="2 5" id="KW-0378">Hydrolase</keyword>
<feature type="compositionally biased region" description="Basic residues" evidence="6">
    <location>
        <begin position="2772"/>
        <end position="2787"/>
    </location>
</feature>
<dbReference type="InterPro" id="IPR039904">
    <property type="entry name" value="TRANK1"/>
</dbReference>
<evidence type="ECO:0000256" key="4">
    <source>
        <dbReference type="ARBA" id="ARBA00022840"/>
    </source>
</evidence>
<feature type="binding site" evidence="5">
    <location>
        <begin position="1091"/>
        <end position="1098"/>
    </location>
    <ligand>
        <name>ATP</name>
        <dbReference type="ChEBI" id="CHEBI:30616"/>
    </ligand>
</feature>